<evidence type="ECO:0000313" key="2">
    <source>
        <dbReference type="Proteomes" id="UP001597302"/>
    </source>
</evidence>
<accession>A0ABW4DVG9</accession>
<sequence length="100" mass="11065">MRVTDHFRLRCSERLGALVDPDALAGLIVTALQEGADDVVRFACKTAQGRRVYRCKVEGKGDVYVLLERGNIALVTVFVPGQIVNRPGKRKCKILRGVIQ</sequence>
<reference evidence="2" key="1">
    <citation type="journal article" date="2019" name="Int. J. Syst. Evol. Microbiol.">
        <title>The Global Catalogue of Microorganisms (GCM) 10K type strain sequencing project: providing services to taxonomists for standard genome sequencing and annotation.</title>
        <authorList>
            <consortium name="The Broad Institute Genomics Platform"/>
            <consortium name="The Broad Institute Genome Sequencing Center for Infectious Disease"/>
            <person name="Wu L."/>
            <person name="Ma J."/>
        </authorList>
    </citation>
    <scope>NUCLEOTIDE SEQUENCE [LARGE SCALE GENOMIC DNA]</scope>
    <source>
        <strain evidence="2">CCM 8875</strain>
    </source>
</reference>
<proteinExistence type="predicted"/>
<comment type="caution">
    <text evidence="1">The sequence shown here is derived from an EMBL/GenBank/DDBJ whole genome shotgun (WGS) entry which is preliminary data.</text>
</comment>
<organism evidence="1 2">
    <name type="scientific">Paracoccus nototheniae</name>
    <dbReference type="NCBI Taxonomy" id="2489002"/>
    <lineage>
        <taxon>Bacteria</taxon>
        <taxon>Pseudomonadati</taxon>
        <taxon>Pseudomonadota</taxon>
        <taxon>Alphaproteobacteria</taxon>
        <taxon>Rhodobacterales</taxon>
        <taxon>Paracoccaceae</taxon>
        <taxon>Paracoccus</taxon>
    </lineage>
</organism>
<dbReference type="RefSeq" id="WP_131572929.1">
    <property type="nucleotide sequence ID" value="NZ_CBCSAJ010000004.1"/>
</dbReference>
<keyword evidence="2" id="KW-1185">Reference proteome</keyword>
<evidence type="ECO:0008006" key="3">
    <source>
        <dbReference type="Google" id="ProtNLM"/>
    </source>
</evidence>
<evidence type="ECO:0000313" key="1">
    <source>
        <dbReference type="EMBL" id="MFD1481625.1"/>
    </source>
</evidence>
<gene>
    <name evidence="1" type="ORF">ACFQ5P_09985</name>
</gene>
<name>A0ABW4DVG9_9RHOB</name>
<protein>
    <recommendedName>
        <fullName evidence="3">DUF4258 domain-containing protein</fullName>
    </recommendedName>
</protein>
<dbReference type="EMBL" id="JBHTOQ010000022">
    <property type="protein sequence ID" value="MFD1481625.1"/>
    <property type="molecule type" value="Genomic_DNA"/>
</dbReference>
<dbReference type="Proteomes" id="UP001597302">
    <property type="component" value="Unassembled WGS sequence"/>
</dbReference>